<keyword evidence="3" id="KW-1185">Reference proteome</keyword>
<dbReference type="InterPro" id="IPR001810">
    <property type="entry name" value="F-box_dom"/>
</dbReference>
<gene>
    <name evidence="2" type="ORF">Mgra_00010029</name>
</gene>
<comment type="caution">
    <text evidence="2">The sequence shown here is derived from an EMBL/GenBank/DDBJ whole genome shotgun (WGS) entry which is preliminary data.</text>
</comment>
<sequence length="305" mass="36741">MDIKRDEKTDYTLPTEVLVKILGHLDFHDLYSFKRTCKKFNSTINLHQNLFRHKFNHLFLETSDEPIIYDEKALKFQLDNDLLIHWQNSLENRICTYINLKREPIDQKLTIFLEGVAINRNVIIKLLVYPTSIEELKIVRYWLLLIYKCDIGDIDFTTHIFNPEIIRLIFNESLIKLECQILEINFYRPNLNLIEFTYSRIIIKRKLILYFERFIRGEDNSSLIAILINEGRTIPEIYISRPTLEQIFLYNELVNYLSNSRNLSKVIRRIEFEQLNWKKSNLKTIGVKTVENNRKIIYLLQNYWK</sequence>
<dbReference type="SUPFAM" id="SSF81383">
    <property type="entry name" value="F-box domain"/>
    <property type="match status" value="1"/>
</dbReference>
<proteinExistence type="predicted"/>
<dbReference type="EMBL" id="JABEBT010000209">
    <property type="protein sequence ID" value="KAF7624702.1"/>
    <property type="molecule type" value="Genomic_DNA"/>
</dbReference>
<feature type="non-terminal residue" evidence="2">
    <location>
        <position position="1"/>
    </location>
</feature>
<organism evidence="2 3">
    <name type="scientific">Meloidogyne graminicola</name>
    <dbReference type="NCBI Taxonomy" id="189291"/>
    <lineage>
        <taxon>Eukaryota</taxon>
        <taxon>Metazoa</taxon>
        <taxon>Ecdysozoa</taxon>
        <taxon>Nematoda</taxon>
        <taxon>Chromadorea</taxon>
        <taxon>Rhabditida</taxon>
        <taxon>Tylenchina</taxon>
        <taxon>Tylenchomorpha</taxon>
        <taxon>Tylenchoidea</taxon>
        <taxon>Meloidogynidae</taxon>
        <taxon>Meloidogyninae</taxon>
        <taxon>Meloidogyne</taxon>
    </lineage>
</organism>
<dbReference type="CDD" id="cd09917">
    <property type="entry name" value="F-box_SF"/>
    <property type="match status" value="1"/>
</dbReference>
<dbReference type="Gene3D" id="1.20.1280.50">
    <property type="match status" value="1"/>
</dbReference>
<dbReference type="InterPro" id="IPR036047">
    <property type="entry name" value="F-box-like_dom_sf"/>
</dbReference>
<evidence type="ECO:0000313" key="2">
    <source>
        <dbReference type="EMBL" id="KAF7624702.1"/>
    </source>
</evidence>
<dbReference type="SMART" id="SM00256">
    <property type="entry name" value="FBOX"/>
    <property type="match status" value="1"/>
</dbReference>
<dbReference type="PROSITE" id="PS50181">
    <property type="entry name" value="FBOX"/>
    <property type="match status" value="1"/>
</dbReference>
<name>A0A8S9ZAC4_9BILA</name>
<dbReference type="OrthoDB" id="435188at2759"/>
<dbReference type="Pfam" id="PF12937">
    <property type="entry name" value="F-box-like"/>
    <property type="match status" value="1"/>
</dbReference>
<reference evidence="2" key="1">
    <citation type="journal article" date="2020" name="Ecol. Evol.">
        <title>Genome structure and content of the rice root-knot nematode (Meloidogyne graminicola).</title>
        <authorList>
            <person name="Phan N.T."/>
            <person name="Danchin E.G.J."/>
            <person name="Klopp C."/>
            <person name="Perfus-Barbeoch L."/>
            <person name="Kozlowski D.K."/>
            <person name="Koutsovoulos G.D."/>
            <person name="Lopez-Roques C."/>
            <person name="Bouchez O."/>
            <person name="Zahm M."/>
            <person name="Besnard G."/>
            <person name="Bellafiore S."/>
        </authorList>
    </citation>
    <scope>NUCLEOTIDE SEQUENCE</scope>
    <source>
        <strain evidence="2">VN-18</strain>
    </source>
</reference>
<dbReference type="AlphaFoldDB" id="A0A8S9ZAC4"/>
<feature type="domain" description="F-box" evidence="1">
    <location>
        <begin position="7"/>
        <end position="54"/>
    </location>
</feature>
<accession>A0A8S9ZAC4</accession>
<dbReference type="Proteomes" id="UP000605970">
    <property type="component" value="Unassembled WGS sequence"/>
</dbReference>
<evidence type="ECO:0000313" key="3">
    <source>
        <dbReference type="Proteomes" id="UP000605970"/>
    </source>
</evidence>
<evidence type="ECO:0000259" key="1">
    <source>
        <dbReference type="PROSITE" id="PS50181"/>
    </source>
</evidence>
<protein>
    <submittedName>
        <fullName evidence="2">F-box domain-containing protein</fullName>
    </submittedName>
</protein>